<sequence>MYKSTTNFIKGITAGAVAGIAVAAVGSKMMKDNKHLKKSVNKAMHAAGDVIGNMESMFTK</sequence>
<protein>
    <recommendedName>
        <fullName evidence="4">YtxH domain-containing protein</fullName>
    </recommendedName>
</protein>
<dbReference type="EMBL" id="QLYR01000002">
    <property type="protein sequence ID" value="RAQ29725.1"/>
    <property type="molecule type" value="Genomic_DNA"/>
</dbReference>
<evidence type="ECO:0000313" key="2">
    <source>
        <dbReference type="EMBL" id="RAQ29725.1"/>
    </source>
</evidence>
<keyword evidence="1" id="KW-1133">Transmembrane helix</keyword>
<gene>
    <name evidence="2" type="ORF">DPQ25_05360</name>
</gene>
<evidence type="ECO:0000256" key="1">
    <source>
        <dbReference type="SAM" id="Phobius"/>
    </source>
</evidence>
<keyword evidence="1" id="KW-0472">Membrane</keyword>
<evidence type="ECO:0008006" key="4">
    <source>
        <dbReference type="Google" id="ProtNLM"/>
    </source>
</evidence>
<feature type="transmembrane region" description="Helical" evidence="1">
    <location>
        <begin position="12"/>
        <end position="30"/>
    </location>
</feature>
<comment type="caution">
    <text evidence="2">The sequence shown here is derived from an EMBL/GenBank/DDBJ whole genome shotgun (WGS) entry which is preliminary data.</text>
</comment>
<dbReference type="AlphaFoldDB" id="A0A328UL83"/>
<dbReference type="Proteomes" id="UP000249377">
    <property type="component" value="Unassembled WGS sequence"/>
</dbReference>
<proteinExistence type="predicted"/>
<keyword evidence="3" id="KW-1185">Reference proteome</keyword>
<reference evidence="2 3" key="1">
    <citation type="submission" date="2018-06" db="EMBL/GenBank/DDBJ databases">
        <title>Noncontiguous genome sequence of Ruminococcaceae bacterium ASD2818.</title>
        <authorList>
            <person name="Chaplin A.V."/>
            <person name="Sokolova S.R."/>
            <person name="Kochetkova T.O."/>
            <person name="Goltsov A.Y."/>
            <person name="Trofimov D.Y."/>
            <person name="Efimov B.A."/>
        </authorList>
    </citation>
    <scope>NUCLEOTIDE SEQUENCE [LARGE SCALE GENOMIC DNA]</scope>
    <source>
        <strain evidence="2 3">ASD2818</strain>
    </source>
</reference>
<accession>A0A328UL83</accession>
<organism evidence="2 3">
    <name type="scientific">Hydrogeniiclostridium mannosilyticum</name>
    <dbReference type="NCBI Taxonomy" id="2764322"/>
    <lineage>
        <taxon>Bacteria</taxon>
        <taxon>Bacillati</taxon>
        <taxon>Bacillota</taxon>
        <taxon>Clostridia</taxon>
        <taxon>Eubacteriales</taxon>
        <taxon>Acutalibacteraceae</taxon>
        <taxon>Hydrogeniiclostridium</taxon>
    </lineage>
</organism>
<name>A0A328UL83_9FIRM</name>
<keyword evidence="1" id="KW-0812">Transmembrane</keyword>
<evidence type="ECO:0000313" key="3">
    <source>
        <dbReference type="Proteomes" id="UP000249377"/>
    </source>
</evidence>